<keyword evidence="2" id="KW-1185">Reference proteome</keyword>
<dbReference type="InterPro" id="IPR011518">
    <property type="entry name" value="Transposase_36"/>
</dbReference>
<dbReference type="STRING" id="1246637.MTBBW1_2800008"/>
<proteinExistence type="predicted"/>
<dbReference type="Gene3D" id="3.30.420.10">
    <property type="entry name" value="Ribonuclease H-like superfamily/Ribonuclease H"/>
    <property type="match status" value="1"/>
</dbReference>
<dbReference type="Pfam" id="PF07592">
    <property type="entry name" value="DDE_Tnp_ISAZ013"/>
    <property type="match status" value="1"/>
</dbReference>
<dbReference type="GO" id="GO:0003676">
    <property type="term" value="F:nucleic acid binding"/>
    <property type="evidence" value="ECO:0007669"/>
    <property type="project" value="InterPro"/>
</dbReference>
<name>A0A1W1HFA8_9BACT</name>
<accession>A0A1W1HFA8</accession>
<evidence type="ECO:0000313" key="1">
    <source>
        <dbReference type="EMBL" id="SLM31191.1"/>
    </source>
</evidence>
<dbReference type="InterPro" id="IPR036397">
    <property type="entry name" value="RNaseH_sf"/>
</dbReference>
<dbReference type="AlphaFoldDB" id="A0A1W1HFA8"/>
<sequence length="163" mass="18720">MPTSGDLDHAKCLEYIIEKCFKSRMLAERTPSILILCDGGGSNSSRHYLFKEDLQKLVDEIGIEIRIAHYPPYCSKYNPIEHRLFPHVTRACQGVVFKNMQIVKELMEKTETRKGLKATVQIVDKVYETGRKVAEGFKENMKIVFDEVLPAWNYRVIPSGQVI</sequence>
<dbReference type="RefSeq" id="WP_222424198.1">
    <property type="nucleotide sequence ID" value="NZ_LT828582.1"/>
</dbReference>
<evidence type="ECO:0000313" key="2">
    <source>
        <dbReference type="Proteomes" id="UP000191931"/>
    </source>
</evidence>
<protein>
    <recommendedName>
        <fullName evidence="3">Transposase</fullName>
    </recommendedName>
</protein>
<dbReference type="EMBL" id="FWEV01000202">
    <property type="protein sequence ID" value="SLM31191.1"/>
    <property type="molecule type" value="Genomic_DNA"/>
</dbReference>
<organism evidence="1 2">
    <name type="scientific">Desulfamplus magnetovallimortis</name>
    <dbReference type="NCBI Taxonomy" id="1246637"/>
    <lineage>
        <taxon>Bacteria</taxon>
        <taxon>Pseudomonadati</taxon>
        <taxon>Thermodesulfobacteriota</taxon>
        <taxon>Desulfobacteria</taxon>
        <taxon>Desulfobacterales</taxon>
        <taxon>Desulfobacteraceae</taxon>
        <taxon>Desulfamplus</taxon>
    </lineage>
</organism>
<gene>
    <name evidence="1" type="ORF">MTBBW1_2800008</name>
</gene>
<reference evidence="1 2" key="1">
    <citation type="submission" date="2017-03" db="EMBL/GenBank/DDBJ databases">
        <authorList>
            <person name="Afonso C.L."/>
            <person name="Miller P.J."/>
            <person name="Scott M.A."/>
            <person name="Spackman E."/>
            <person name="Goraichik I."/>
            <person name="Dimitrov K.M."/>
            <person name="Suarez D.L."/>
            <person name="Swayne D.E."/>
        </authorList>
    </citation>
    <scope>NUCLEOTIDE SEQUENCE [LARGE SCALE GENOMIC DNA]</scope>
    <source>
        <strain evidence="1">PRJEB14757</strain>
    </source>
</reference>
<evidence type="ECO:0008006" key="3">
    <source>
        <dbReference type="Google" id="ProtNLM"/>
    </source>
</evidence>
<dbReference type="Proteomes" id="UP000191931">
    <property type="component" value="Unassembled WGS sequence"/>
</dbReference>